<sequence>MRGGGGPRLRPGLLLCRWCSREPPLEGGSTPASSCQEASTPSARCFGGGLVTPTWGLSTVAEPLGGGARPHPSSWQWRCCLTWSHEQRLLARKKCDLHTLRSAGPPGCVLGPPADPPEGLRSGIPWGPGEQMKGFSTGVMMALSAVTALVRSSELSTEAPTCRKMMEPYQMRTTVRCDEQVEKAGGRAYAEGVLTMATTMWA</sequence>
<evidence type="ECO:0000313" key="1">
    <source>
        <dbReference type="EMBL" id="CAN0556153.1"/>
    </source>
</evidence>
<reference evidence="1" key="1">
    <citation type="submission" date="2023-05" db="EMBL/GenBank/DDBJ databases">
        <authorList>
            <consortium name="ELIXIR-Norway"/>
        </authorList>
    </citation>
    <scope>NUCLEOTIDE SEQUENCE</scope>
</reference>
<name>A0AC60A5T3_RANTA</name>
<accession>A0AC60A5T3</accession>
<protein>
    <submittedName>
        <fullName evidence="1">Uncharacterized protein</fullName>
    </submittedName>
</protein>
<organism evidence="1 2">
    <name type="scientific">Rangifer tarandus platyrhynchus</name>
    <name type="common">Svalbard reindeer</name>
    <dbReference type="NCBI Taxonomy" id="3082113"/>
    <lineage>
        <taxon>Eukaryota</taxon>
        <taxon>Metazoa</taxon>
        <taxon>Chordata</taxon>
        <taxon>Craniata</taxon>
        <taxon>Vertebrata</taxon>
        <taxon>Euteleostomi</taxon>
        <taxon>Mammalia</taxon>
        <taxon>Eutheria</taxon>
        <taxon>Laurasiatheria</taxon>
        <taxon>Artiodactyla</taxon>
        <taxon>Ruminantia</taxon>
        <taxon>Pecora</taxon>
        <taxon>Cervidae</taxon>
        <taxon>Odocoileinae</taxon>
        <taxon>Rangifer</taxon>
    </lineage>
</organism>
<gene>
    <name evidence="1" type="ORF">MRATA1EN22A_LOCUS26930</name>
</gene>
<reference evidence="1" key="2">
    <citation type="submission" date="2025-03" db="EMBL/GenBank/DDBJ databases">
        <authorList>
            <consortium name="ELIXIR-Norway"/>
            <consortium name="Elixir Norway"/>
        </authorList>
    </citation>
    <scope>NUCLEOTIDE SEQUENCE</scope>
</reference>
<evidence type="ECO:0000313" key="2">
    <source>
        <dbReference type="Proteomes" id="UP001162501"/>
    </source>
</evidence>
<dbReference type="Proteomes" id="UP001162501">
    <property type="component" value="Chromosome 7"/>
</dbReference>
<dbReference type="EMBL" id="OX596091">
    <property type="protein sequence ID" value="CAN0556153.1"/>
    <property type="molecule type" value="Genomic_DNA"/>
</dbReference>
<proteinExistence type="predicted"/>